<dbReference type="SUPFAM" id="SSF50129">
    <property type="entry name" value="GroES-like"/>
    <property type="match status" value="1"/>
</dbReference>
<dbReference type="InterPro" id="IPR014182">
    <property type="entry name" value="ADH_Zn_typ-1"/>
</dbReference>
<evidence type="ECO:0000259" key="3">
    <source>
        <dbReference type="SMART" id="SM00829"/>
    </source>
</evidence>
<dbReference type="CDD" id="cd08252">
    <property type="entry name" value="AL_MDR"/>
    <property type="match status" value="1"/>
</dbReference>
<keyword evidence="2" id="KW-0479">Metal-binding</keyword>
<dbReference type="SMART" id="SM00829">
    <property type="entry name" value="PKS_ER"/>
    <property type="match status" value="1"/>
</dbReference>
<dbReference type="GO" id="GO:0008270">
    <property type="term" value="F:zinc ion binding"/>
    <property type="evidence" value="ECO:0007669"/>
    <property type="project" value="InterPro"/>
</dbReference>
<name>A0A0R2L706_9LACO</name>
<dbReference type="PANTHER" id="PTHR43482">
    <property type="entry name" value="PROTEIN AST1-RELATED"/>
    <property type="match status" value="1"/>
</dbReference>
<dbReference type="STRING" id="331679.IV81_GL000775"/>
<dbReference type="InterPro" id="IPR011032">
    <property type="entry name" value="GroES-like_sf"/>
</dbReference>
<evidence type="ECO:0000256" key="2">
    <source>
        <dbReference type="RuleBase" id="RU364000"/>
    </source>
</evidence>
<evidence type="ECO:0000313" key="4">
    <source>
        <dbReference type="EMBL" id="KRN94986.1"/>
    </source>
</evidence>
<dbReference type="PANTHER" id="PTHR43482:SF1">
    <property type="entry name" value="PROTEIN AST1-RELATED"/>
    <property type="match status" value="1"/>
</dbReference>
<accession>A0A0R2L706</accession>
<sequence>MALIGRQFAFYDNSFIIEHKTWKEGHKLMDKKMWAIGFQEHLPIDDENSLFKFEMDVPTPKNHDLLVEVEAVSVNPVDIAVRRGTEKLTNPKVIGWDAVGTVISKGSETTLFEVGDRVFYAGSFKRSGSDSQYQLVDERIVGHAPKKISTAEAAAMPLTSLTAWEALFEQLALSPDGVSENTDKSILIINGAGGVGSIATQLAHKAGLHVIASASRPETIQWCLDHGADQTVNHRRNLVDEVHNLGYQNVDYILELNNVDAHWDEMVELIKPSGHICSITQNHQPVDLKALKQKRVTFAWEWMYTKSFFETSDMVSQHEILEKVSKMLDNGALVSTLTQQLSPVNVENLKKAHELVESGHMMGKVVITQNGNGKTKALNKY</sequence>
<evidence type="ECO:0000256" key="1">
    <source>
        <dbReference type="ARBA" id="ARBA00010371"/>
    </source>
</evidence>
<dbReference type="Pfam" id="PF00107">
    <property type="entry name" value="ADH_zinc_N"/>
    <property type="match status" value="1"/>
</dbReference>
<dbReference type="InterPro" id="IPR036291">
    <property type="entry name" value="NAD(P)-bd_dom_sf"/>
</dbReference>
<dbReference type="Pfam" id="PF08240">
    <property type="entry name" value="ADH_N"/>
    <property type="match status" value="1"/>
</dbReference>
<keyword evidence="2" id="KW-0862">Zinc</keyword>
<dbReference type="SUPFAM" id="SSF51735">
    <property type="entry name" value="NAD(P)-binding Rossmann-fold domains"/>
    <property type="match status" value="1"/>
</dbReference>
<dbReference type="NCBIfam" id="TIGR02817">
    <property type="entry name" value="adh_fam_1"/>
    <property type="match status" value="1"/>
</dbReference>
<dbReference type="Gene3D" id="3.90.180.10">
    <property type="entry name" value="Medium-chain alcohol dehydrogenases, catalytic domain"/>
    <property type="match status" value="1"/>
</dbReference>
<dbReference type="InterPro" id="IPR013154">
    <property type="entry name" value="ADH-like_N"/>
</dbReference>
<dbReference type="Proteomes" id="UP000051859">
    <property type="component" value="Unassembled WGS sequence"/>
</dbReference>
<dbReference type="InterPro" id="IPR020843">
    <property type="entry name" value="ER"/>
</dbReference>
<protein>
    <recommendedName>
        <fullName evidence="2">Zinc-type alcohol dehydrogenase-like protein</fullName>
    </recommendedName>
</protein>
<feature type="domain" description="Enoyl reductase (ER)" evidence="3">
    <location>
        <begin position="45"/>
        <end position="367"/>
    </location>
</feature>
<dbReference type="AlphaFoldDB" id="A0A0R2L706"/>
<reference evidence="4 5" key="1">
    <citation type="journal article" date="2015" name="Genome Announc.">
        <title>Expanding the biotechnology potential of lactobacilli through comparative genomics of 213 strains and associated genera.</title>
        <authorList>
            <person name="Sun Z."/>
            <person name="Harris H.M."/>
            <person name="McCann A."/>
            <person name="Guo C."/>
            <person name="Argimon S."/>
            <person name="Zhang W."/>
            <person name="Yang X."/>
            <person name="Jeffery I.B."/>
            <person name="Cooney J.C."/>
            <person name="Kagawa T.F."/>
            <person name="Liu W."/>
            <person name="Song Y."/>
            <person name="Salvetti E."/>
            <person name="Wrobel A."/>
            <person name="Rasinkangas P."/>
            <person name="Parkhill J."/>
            <person name="Rea M.C."/>
            <person name="O'Sullivan O."/>
            <person name="Ritari J."/>
            <person name="Douillard F.P."/>
            <person name="Paul Ross R."/>
            <person name="Yang R."/>
            <person name="Briner A.E."/>
            <person name="Felis G.E."/>
            <person name="de Vos W.M."/>
            <person name="Barrangou R."/>
            <person name="Klaenhammer T.R."/>
            <person name="Caufield P.W."/>
            <person name="Cui Y."/>
            <person name="Zhang H."/>
            <person name="O'Toole P.W."/>
        </authorList>
    </citation>
    <scope>NUCLEOTIDE SEQUENCE [LARGE SCALE GENOMIC DNA]</scope>
    <source>
        <strain evidence="4 5">DSM 18001</strain>
    </source>
</reference>
<organism evidence="4 5">
    <name type="scientific">Pediococcus stilesii</name>
    <dbReference type="NCBI Taxonomy" id="331679"/>
    <lineage>
        <taxon>Bacteria</taxon>
        <taxon>Bacillati</taxon>
        <taxon>Bacillota</taxon>
        <taxon>Bacilli</taxon>
        <taxon>Lactobacillales</taxon>
        <taxon>Lactobacillaceae</taxon>
        <taxon>Pediococcus</taxon>
    </lineage>
</organism>
<dbReference type="InterPro" id="IPR013149">
    <property type="entry name" value="ADH-like_C"/>
</dbReference>
<evidence type="ECO:0000313" key="5">
    <source>
        <dbReference type="Proteomes" id="UP000051859"/>
    </source>
</evidence>
<dbReference type="EMBL" id="JQBX01000002">
    <property type="protein sequence ID" value="KRN94986.1"/>
    <property type="molecule type" value="Genomic_DNA"/>
</dbReference>
<proteinExistence type="inferred from homology"/>
<dbReference type="PATRIC" id="fig|331679.3.peg.782"/>
<comment type="similarity">
    <text evidence="1 2">Belongs to the zinc-containing alcohol dehydrogenase family. Quinone oxidoreductase subfamily.</text>
</comment>
<comment type="caution">
    <text evidence="4">The sequence shown here is derived from an EMBL/GenBank/DDBJ whole genome shotgun (WGS) entry which is preliminary data.</text>
</comment>
<dbReference type="InterPro" id="IPR052585">
    <property type="entry name" value="Lipid_raft_assoc_Zn_ADH"/>
</dbReference>
<keyword evidence="5" id="KW-1185">Reference proteome</keyword>
<keyword evidence="2" id="KW-0560">Oxidoreductase</keyword>
<dbReference type="GO" id="GO:0016491">
    <property type="term" value="F:oxidoreductase activity"/>
    <property type="evidence" value="ECO:0007669"/>
    <property type="project" value="UniProtKB-KW"/>
</dbReference>
<dbReference type="Gene3D" id="3.40.50.720">
    <property type="entry name" value="NAD(P)-binding Rossmann-like Domain"/>
    <property type="match status" value="1"/>
</dbReference>
<gene>
    <name evidence="4" type="ORF">IV81_GL000775</name>
</gene>